<sequence>MTFRFFLRDHLLQIVFWLIGLLLLNLLIWLDPSHTLSLVNLFYLDLLMVLFLGVFLFILYLNRRRWFQEIDQKIKNPDNILNSPLEDAHTYSEQQVQTYGQTLIDTHRQILNNIVAEQGDQREFIDSWVHDIKVPLAALTLISDDLELDIGEQKYYQLTNEINRINHYVEEVLYYSRLSNFANDYLIAQYDLKSIVNPVIRDNMNYFIHKHIQLKQEKLDYTVLTDQKWLGFIIQQILSNGLKYTPENGTITINVVTTSQDLQLRIADTGVGISEADLPRIFEKGFTGENGRHADTHATGLGLYLAAKLAKKLGHTLSASSEVGIGTTITIHFPILSYYNSPGSRQRLQP</sequence>
<name>A0A0R2BFW8_9LACO</name>
<dbReference type="InterPro" id="IPR005467">
    <property type="entry name" value="His_kinase_dom"/>
</dbReference>
<dbReference type="OrthoDB" id="9780487at2"/>
<keyword evidence="5" id="KW-0597">Phosphoprotein</keyword>
<dbReference type="GO" id="GO:0016036">
    <property type="term" value="P:cellular response to phosphate starvation"/>
    <property type="evidence" value="ECO:0007669"/>
    <property type="project" value="TreeGrafter"/>
</dbReference>
<dbReference type="InterPro" id="IPR050351">
    <property type="entry name" value="BphY/WalK/GraS-like"/>
</dbReference>
<dbReference type="PANTHER" id="PTHR45453:SF2">
    <property type="entry name" value="HISTIDINE KINASE"/>
    <property type="match status" value="1"/>
</dbReference>
<dbReference type="EC" id="2.7.13.3" evidence="3"/>
<dbReference type="PRINTS" id="PR00344">
    <property type="entry name" value="BCTRLSENSOR"/>
</dbReference>
<comment type="caution">
    <text evidence="14">The sequence shown here is derived from an EMBL/GenBank/DDBJ whole genome shotgun (WGS) entry which is preliminary data.</text>
</comment>
<proteinExistence type="predicted"/>
<evidence type="ECO:0000256" key="3">
    <source>
        <dbReference type="ARBA" id="ARBA00012438"/>
    </source>
</evidence>
<keyword evidence="9 12" id="KW-1133">Transmembrane helix</keyword>
<dbReference type="GO" id="GO:0005886">
    <property type="term" value="C:plasma membrane"/>
    <property type="evidence" value="ECO:0007669"/>
    <property type="project" value="UniProtKB-SubCell"/>
</dbReference>
<gene>
    <name evidence="14" type="ORF">FC84_GL000768</name>
</gene>
<organism evidence="14 15">
    <name type="scientific">Lapidilactobacillus dextrinicus DSM 20335</name>
    <dbReference type="NCBI Taxonomy" id="1423738"/>
    <lineage>
        <taxon>Bacteria</taxon>
        <taxon>Bacillati</taxon>
        <taxon>Bacillota</taxon>
        <taxon>Bacilli</taxon>
        <taxon>Lactobacillales</taxon>
        <taxon>Lactobacillaceae</taxon>
        <taxon>Lapidilactobacillus</taxon>
    </lineage>
</organism>
<evidence type="ECO:0000313" key="15">
    <source>
        <dbReference type="Proteomes" id="UP000051813"/>
    </source>
</evidence>
<evidence type="ECO:0000313" key="14">
    <source>
        <dbReference type="EMBL" id="KRM78511.1"/>
    </source>
</evidence>
<keyword evidence="8 14" id="KW-0418">Kinase</keyword>
<dbReference type="InterPro" id="IPR036097">
    <property type="entry name" value="HisK_dim/P_sf"/>
</dbReference>
<dbReference type="Pfam" id="PF02518">
    <property type="entry name" value="HATPase_c"/>
    <property type="match status" value="1"/>
</dbReference>
<keyword evidence="4" id="KW-1003">Cell membrane</keyword>
<feature type="transmembrane region" description="Helical" evidence="12">
    <location>
        <begin position="42"/>
        <end position="61"/>
    </location>
</feature>
<dbReference type="SMART" id="SM00387">
    <property type="entry name" value="HATPase_c"/>
    <property type="match status" value="1"/>
</dbReference>
<keyword evidence="10" id="KW-0902">Two-component regulatory system</keyword>
<dbReference type="SMART" id="SM00388">
    <property type="entry name" value="HisKA"/>
    <property type="match status" value="1"/>
</dbReference>
<dbReference type="EMBL" id="AYYK01000016">
    <property type="protein sequence ID" value="KRM78511.1"/>
    <property type="molecule type" value="Genomic_DNA"/>
</dbReference>
<dbReference type="InterPro" id="IPR004358">
    <property type="entry name" value="Sig_transdc_His_kin-like_C"/>
</dbReference>
<dbReference type="GO" id="GO:0000155">
    <property type="term" value="F:phosphorelay sensor kinase activity"/>
    <property type="evidence" value="ECO:0007669"/>
    <property type="project" value="InterPro"/>
</dbReference>
<evidence type="ECO:0000256" key="4">
    <source>
        <dbReference type="ARBA" id="ARBA00022475"/>
    </source>
</evidence>
<evidence type="ECO:0000256" key="5">
    <source>
        <dbReference type="ARBA" id="ARBA00022553"/>
    </source>
</evidence>
<evidence type="ECO:0000256" key="9">
    <source>
        <dbReference type="ARBA" id="ARBA00022989"/>
    </source>
</evidence>
<evidence type="ECO:0000256" key="8">
    <source>
        <dbReference type="ARBA" id="ARBA00022777"/>
    </source>
</evidence>
<evidence type="ECO:0000256" key="1">
    <source>
        <dbReference type="ARBA" id="ARBA00000085"/>
    </source>
</evidence>
<accession>A0A0R2BFW8</accession>
<dbReference type="RefSeq" id="WP_057757158.1">
    <property type="nucleotide sequence ID" value="NZ_AYYK01000016.1"/>
</dbReference>
<reference evidence="14 15" key="1">
    <citation type="journal article" date="2015" name="Genome Announc.">
        <title>Expanding the biotechnology potential of lactobacilli through comparative genomics of 213 strains and associated genera.</title>
        <authorList>
            <person name="Sun Z."/>
            <person name="Harris H.M."/>
            <person name="McCann A."/>
            <person name="Guo C."/>
            <person name="Argimon S."/>
            <person name="Zhang W."/>
            <person name="Yang X."/>
            <person name="Jeffery I.B."/>
            <person name="Cooney J.C."/>
            <person name="Kagawa T.F."/>
            <person name="Liu W."/>
            <person name="Song Y."/>
            <person name="Salvetti E."/>
            <person name="Wrobel A."/>
            <person name="Rasinkangas P."/>
            <person name="Parkhill J."/>
            <person name="Rea M.C."/>
            <person name="O'Sullivan O."/>
            <person name="Ritari J."/>
            <person name="Douillard F.P."/>
            <person name="Paul Ross R."/>
            <person name="Yang R."/>
            <person name="Briner A.E."/>
            <person name="Felis G.E."/>
            <person name="de Vos W.M."/>
            <person name="Barrangou R."/>
            <person name="Klaenhammer T.R."/>
            <person name="Caufield P.W."/>
            <person name="Cui Y."/>
            <person name="Zhang H."/>
            <person name="O'Toole P.W."/>
        </authorList>
    </citation>
    <scope>NUCLEOTIDE SEQUENCE [LARGE SCALE GENOMIC DNA]</scope>
    <source>
        <strain evidence="14 15">DSM 20335</strain>
    </source>
</reference>
<dbReference type="Proteomes" id="UP000051813">
    <property type="component" value="Unassembled WGS sequence"/>
</dbReference>
<keyword evidence="11 12" id="KW-0472">Membrane</keyword>
<evidence type="ECO:0000256" key="10">
    <source>
        <dbReference type="ARBA" id="ARBA00023012"/>
    </source>
</evidence>
<dbReference type="Gene3D" id="1.10.287.130">
    <property type="match status" value="1"/>
</dbReference>
<feature type="transmembrane region" description="Helical" evidence="12">
    <location>
        <begin position="12"/>
        <end position="30"/>
    </location>
</feature>
<dbReference type="InterPro" id="IPR003661">
    <property type="entry name" value="HisK_dim/P_dom"/>
</dbReference>
<keyword evidence="7 12" id="KW-0812">Transmembrane</keyword>
<dbReference type="Gene3D" id="3.30.565.10">
    <property type="entry name" value="Histidine kinase-like ATPase, C-terminal domain"/>
    <property type="match status" value="1"/>
</dbReference>
<evidence type="ECO:0000259" key="13">
    <source>
        <dbReference type="PROSITE" id="PS50109"/>
    </source>
</evidence>
<feature type="domain" description="Histidine kinase" evidence="13">
    <location>
        <begin position="127"/>
        <end position="337"/>
    </location>
</feature>
<dbReference type="STRING" id="1423738.FC84_GL000768"/>
<comment type="catalytic activity">
    <reaction evidence="1">
        <text>ATP + protein L-histidine = ADP + protein N-phospho-L-histidine.</text>
        <dbReference type="EC" id="2.7.13.3"/>
    </reaction>
</comment>
<dbReference type="InterPro" id="IPR036890">
    <property type="entry name" value="HATPase_C_sf"/>
</dbReference>
<dbReference type="SUPFAM" id="SSF55874">
    <property type="entry name" value="ATPase domain of HSP90 chaperone/DNA topoisomerase II/histidine kinase"/>
    <property type="match status" value="1"/>
</dbReference>
<dbReference type="AlphaFoldDB" id="A0A0R2BFW8"/>
<evidence type="ECO:0000256" key="11">
    <source>
        <dbReference type="ARBA" id="ARBA00023136"/>
    </source>
</evidence>
<dbReference type="InterPro" id="IPR003594">
    <property type="entry name" value="HATPase_dom"/>
</dbReference>
<dbReference type="PANTHER" id="PTHR45453">
    <property type="entry name" value="PHOSPHATE REGULON SENSOR PROTEIN PHOR"/>
    <property type="match status" value="1"/>
</dbReference>
<evidence type="ECO:0000256" key="12">
    <source>
        <dbReference type="SAM" id="Phobius"/>
    </source>
</evidence>
<dbReference type="CDD" id="cd00082">
    <property type="entry name" value="HisKA"/>
    <property type="match status" value="1"/>
</dbReference>
<dbReference type="GO" id="GO:0004721">
    <property type="term" value="F:phosphoprotein phosphatase activity"/>
    <property type="evidence" value="ECO:0007669"/>
    <property type="project" value="TreeGrafter"/>
</dbReference>
<keyword evidence="15" id="KW-1185">Reference proteome</keyword>
<evidence type="ECO:0000256" key="6">
    <source>
        <dbReference type="ARBA" id="ARBA00022679"/>
    </source>
</evidence>
<dbReference type="PROSITE" id="PS50109">
    <property type="entry name" value="HIS_KIN"/>
    <property type="match status" value="1"/>
</dbReference>
<dbReference type="SUPFAM" id="SSF47384">
    <property type="entry name" value="Homodimeric domain of signal transducing histidine kinase"/>
    <property type="match status" value="1"/>
</dbReference>
<keyword evidence="6" id="KW-0808">Transferase</keyword>
<protein>
    <recommendedName>
        <fullName evidence="3">histidine kinase</fullName>
        <ecNumber evidence="3">2.7.13.3</ecNumber>
    </recommendedName>
</protein>
<evidence type="ECO:0000256" key="7">
    <source>
        <dbReference type="ARBA" id="ARBA00022692"/>
    </source>
</evidence>
<dbReference type="PATRIC" id="fig|1423738.3.peg.777"/>
<evidence type="ECO:0000256" key="2">
    <source>
        <dbReference type="ARBA" id="ARBA00004651"/>
    </source>
</evidence>
<comment type="subcellular location">
    <subcellularLocation>
        <location evidence="2">Cell membrane</location>
        <topology evidence="2">Multi-pass membrane protein</topology>
    </subcellularLocation>
</comment>